<dbReference type="InterPro" id="IPR004089">
    <property type="entry name" value="MCPsignal_dom"/>
</dbReference>
<evidence type="ECO:0000259" key="7">
    <source>
        <dbReference type="PROSITE" id="PS50885"/>
    </source>
</evidence>
<dbReference type="PANTHER" id="PTHR32089:SF112">
    <property type="entry name" value="LYSOZYME-LIKE PROTEIN-RELATED"/>
    <property type="match status" value="1"/>
</dbReference>
<dbReference type="PROSITE" id="PS50885">
    <property type="entry name" value="HAMP"/>
    <property type="match status" value="1"/>
</dbReference>
<dbReference type="AlphaFoldDB" id="A0A1M4X147"/>
<comment type="similarity">
    <text evidence="3">Belongs to the methyl-accepting chemotaxis (MCP) protein family.</text>
</comment>
<keyword evidence="5" id="KW-1133">Transmembrane helix</keyword>
<evidence type="ECO:0000256" key="3">
    <source>
        <dbReference type="ARBA" id="ARBA00029447"/>
    </source>
</evidence>
<keyword evidence="5" id="KW-0472">Membrane</keyword>
<dbReference type="SMART" id="SM00304">
    <property type="entry name" value="HAMP"/>
    <property type="match status" value="1"/>
</dbReference>
<evidence type="ECO:0000259" key="6">
    <source>
        <dbReference type="PROSITE" id="PS50111"/>
    </source>
</evidence>
<sequence length="542" mass="59556">MFTTIKSRLLITVLLLNALASICYTAYLYDVRKTDLYDQVDRNLMFAANTAAELADADIYDQISHGSFTVAQSDLLQLKAYNVLKFSDVEYIYTMVKTSDDIVFVLDTPDPEEVESNKLPAPLPSYEDPSDKLLKAFSQNGTQPIFDEYTDEWGTFRSIFIPYTTKNGQKFVAGADILLSRIQAELQKTLIISSIIGFIIFIISSTIIYWLVSHILKPLAEAQVLMRTIATTRNLTLRSKTNSDEIGLLLEDFNHLISELQSTLSASTNSAIENSTVSSQLQGSSKEIRLAAQKIASAVDEARQHAVSTSQLLEVSDSDLTTAVKDTQSATTSLERGQHAFGKVTKIINETALSQSQLSDELNLLSHKAEEVNKILSSISGIADQTNLLALNAAIEAARAGEEGRGFAVVADEVRQLAIRTQSSLNDTGIAIGSIISAISKVADKMKNSESQFNQLLEESSQALNSITESSTTMSDTRKKMQFTSGNVTNVLRDIHQVLSLMSNVESQAIFNRNSTEEIAEAADRLQNSSLSLKNELNRFVV</sequence>
<keyword evidence="5" id="KW-0812">Transmembrane</keyword>
<evidence type="ECO:0000256" key="4">
    <source>
        <dbReference type="PROSITE-ProRule" id="PRU00284"/>
    </source>
</evidence>
<reference evidence="9" key="1">
    <citation type="submission" date="2016-11" db="EMBL/GenBank/DDBJ databases">
        <authorList>
            <person name="Varghese N."/>
            <person name="Submissions S."/>
        </authorList>
    </citation>
    <scope>NUCLEOTIDE SEQUENCE [LARGE SCALE GENOMIC DNA]</scope>
    <source>
        <strain evidence="9">DSM 16579</strain>
    </source>
</reference>
<dbReference type="InterPro" id="IPR003660">
    <property type="entry name" value="HAMP_dom"/>
</dbReference>
<dbReference type="GO" id="GO:0006935">
    <property type="term" value="P:chemotaxis"/>
    <property type="evidence" value="ECO:0007669"/>
    <property type="project" value="UniProtKB-ARBA"/>
</dbReference>
<evidence type="ECO:0000256" key="1">
    <source>
        <dbReference type="ARBA" id="ARBA00004370"/>
    </source>
</evidence>
<dbReference type="RefSeq" id="WP_072838568.1">
    <property type="nucleotide sequence ID" value="NZ_FQVF01000004.1"/>
</dbReference>
<dbReference type="Pfam" id="PF00015">
    <property type="entry name" value="MCPsignal"/>
    <property type="match status" value="1"/>
</dbReference>
<dbReference type="STRING" id="1122206.SAMN02745753_00937"/>
<dbReference type="SMART" id="SM00283">
    <property type="entry name" value="MA"/>
    <property type="match status" value="1"/>
</dbReference>
<keyword evidence="2 4" id="KW-0807">Transducer</keyword>
<proteinExistence type="inferred from homology"/>
<dbReference type="Gene3D" id="1.10.287.950">
    <property type="entry name" value="Methyl-accepting chemotaxis protein"/>
    <property type="match status" value="1"/>
</dbReference>
<comment type="subcellular location">
    <subcellularLocation>
        <location evidence="1">Membrane</location>
    </subcellularLocation>
</comment>
<name>A0A1M4X147_9GAMM</name>
<gene>
    <name evidence="8" type="ORF">SAMN02745753_00937</name>
</gene>
<evidence type="ECO:0000256" key="5">
    <source>
        <dbReference type="SAM" id="Phobius"/>
    </source>
</evidence>
<dbReference type="GO" id="GO:0016020">
    <property type="term" value="C:membrane"/>
    <property type="evidence" value="ECO:0007669"/>
    <property type="project" value="UniProtKB-SubCell"/>
</dbReference>
<dbReference type="Proteomes" id="UP000184517">
    <property type="component" value="Unassembled WGS sequence"/>
</dbReference>
<dbReference type="PROSITE" id="PS50111">
    <property type="entry name" value="CHEMOTAXIS_TRANSDUC_2"/>
    <property type="match status" value="1"/>
</dbReference>
<dbReference type="EMBL" id="FQVF01000004">
    <property type="protein sequence ID" value="SHE87043.1"/>
    <property type="molecule type" value="Genomic_DNA"/>
</dbReference>
<evidence type="ECO:0000313" key="8">
    <source>
        <dbReference type="EMBL" id="SHE87043.1"/>
    </source>
</evidence>
<organism evidence="8 9">
    <name type="scientific">Marinomonas polaris DSM 16579</name>
    <dbReference type="NCBI Taxonomy" id="1122206"/>
    <lineage>
        <taxon>Bacteria</taxon>
        <taxon>Pseudomonadati</taxon>
        <taxon>Pseudomonadota</taxon>
        <taxon>Gammaproteobacteria</taxon>
        <taxon>Oceanospirillales</taxon>
        <taxon>Oceanospirillaceae</taxon>
        <taxon>Marinomonas</taxon>
    </lineage>
</organism>
<dbReference type="OrthoDB" id="8613753at2"/>
<feature type="domain" description="HAMP" evidence="7">
    <location>
        <begin position="213"/>
        <end position="265"/>
    </location>
</feature>
<dbReference type="PANTHER" id="PTHR32089">
    <property type="entry name" value="METHYL-ACCEPTING CHEMOTAXIS PROTEIN MCPB"/>
    <property type="match status" value="1"/>
</dbReference>
<keyword evidence="9" id="KW-1185">Reference proteome</keyword>
<protein>
    <submittedName>
        <fullName evidence="8">Methyl-accepting chemotaxis protein</fullName>
    </submittedName>
</protein>
<evidence type="ECO:0000256" key="2">
    <source>
        <dbReference type="ARBA" id="ARBA00023224"/>
    </source>
</evidence>
<evidence type="ECO:0000313" key="9">
    <source>
        <dbReference type="Proteomes" id="UP000184517"/>
    </source>
</evidence>
<dbReference type="GO" id="GO:0007165">
    <property type="term" value="P:signal transduction"/>
    <property type="evidence" value="ECO:0007669"/>
    <property type="project" value="UniProtKB-KW"/>
</dbReference>
<dbReference type="SUPFAM" id="SSF58104">
    <property type="entry name" value="Methyl-accepting chemotaxis protein (MCP) signaling domain"/>
    <property type="match status" value="1"/>
</dbReference>
<accession>A0A1M4X147</accession>
<feature type="domain" description="Methyl-accepting transducer" evidence="6">
    <location>
        <begin position="270"/>
        <end position="527"/>
    </location>
</feature>
<feature type="transmembrane region" description="Helical" evidence="5">
    <location>
        <begin position="190"/>
        <end position="212"/>
    </location>
</feature>
<dbReference type="Gene3D" id="6.10.340.10">
    <property type="match status" value="1"/>
</dbReference>